<evidence type="ECO:0000256" key="13">
    <source>
        <dbReference type="ARBA" id="ARBA00022840"/>
    </source>
</evidence>
<dbReference type="InterPro" id="IPR001348">
    <property type="entry name" value="ATP_PRibTrfase_HisG"/>
</dbReference>
<comment type="function">
    <text evidence="15 16">Catalyzes the condensation of ATP and 5-phosphoribose 1-diphosphate to form N'-(5'-phosphoribosyl)-ATP (PR-ATP). Has a crucial role in the pathway because the rate of histidine biosynthesis seems to be controlled primarily by regulation of HisG enzymatic activity.</text>
</comment>
<dbReference type="NCBIfam" id="TIGR00070">
    <property type="entry name" value="hisG"/>
    <property type="match status" value="1"/>
</dbReference>
<comment type="subunit">
    <text evidence="5 16">Heteromultimer composed of HisG and HisZ subunits.</text>
</comment>
<dbReference type="GO" id="GO:0003879">
    <property type="term" value="F:ATP phosphoribosyltransferase activity"/>
    <property type="evidence" value="ECO:0007669"/>
    <property type="project" value="UniProtKB-UniRule"/>
</dbReference>
<dbReference type="Gene3D" id="3.40.190.10">
    <property type="entry name" value="Periplasmic binding protein-like II"/>
    <property type="match status" value="2"/>
</dbReference>
<evidence type="ECO:0000256" key="15">
    <source>
        <dbReference type="ARBA" id="ARBA00024861"/>
    </source>
</evidence>
<dbReference type="CDD" id="cd13595">
    <property type="entry name" value="PBP2_HisGs"/>
    <property type="match status" value="1"/>
</dbReference>
<evidence type="ECO:0000256" key="4">
    <source>
        <dbReference type="ARBA" id="ARBA00009489"/>
    </source>
</evidence>
<comment type="similarity">
    <text evidence="4 16">Belongs to the ATP phosphoribosyltransferase family. Short subfamily.</text>
</comment>
<evidence type="ECO:0000256" key="9">
    <source>
        <dbReference type="ARBA" id="ARBA00022605"/>
    </source>
</evidence>
<keyword evidence="10 16" id="KW-0328">Glycosyltransferase</keyword>
<comment type="catalytic activity">
    <reaction evidence="1 16">
        <text>1-(5-phospho-beta-D-ribosyl)-ATP + diphosphate = 5-phospho-alpha-D-ribose 1-diphosphate + ATP</text>
        <dbReference type="Rhea" id="RHEA:18473"/>
        <dbReference type="ChEBI" id="CHEBI:30616"/>
        <dbReference type="ChEBI" id="CHEBI:33019"/>
        <dbReference type="ChEBI" id="CHEBI:58017"/>
        <dbReference type="ChEBI" id="CHEBI:73183"/>
        <dbReference type="EC" id="2.4.2.17"/>
    </reaction>
</comment>
<dbReference type="FunFam" id="3.40.190.10:FF:000008">
    <property type="entry name" value="ATP phosphoribosyltransferase"/>
    <property type="match status" value="1"/>
</dbReference>
<keyword evidence="9 16" id="KW-0028">Amino-acid biosynthesis</keyword>
<evidence type="ECO:0000256" key="10">
    <source>
        <dbReference type="ARBA" id="ARBA00022676"/>
    </source>
</evidence>
<dbReference type="GO" id="GO:0000105">
    <property type="term" value="P:L-histidine biosynthetic process"/>
    <property type="evidence" value="ECO:0007669"/>
    <property type="project" value="UniProtKB-UniRule"/>
</dbReference>
<evidence type="ECO:0000256" key="14">
    <source>
        <dbReference type="ARBA" id="ARBA00023102"/>
    </source>
</evidence>
<comment type="domain">
    <text evidence="16">Lacks the C-terminal regulatory region which is replaced by HisZ.</text>
</comment>
<dbReference type="HAMAP" id="MF_01018">
    <property type="entry name" value="HisG_Short"/>
    <property type="match status" value="1"/>
</dbReference>
<evidence type="ECO:0000313" key="19">
    <source>
        <dbReference type="Proteomes" id="UP000682134"/>
    </source>
</evidence>
<dbReference type="AlphaFoldDB" id="A0A940NJS6"/>
<evidence type="ECO:0000256" key="11">
    <source>
        <dbReference type="ARBA" id="ARBA00022679"/>
    </source>
</evidence>
<keyword evidence="11 16" id="KW-0808">Transferase</keyword>
<evidence type="ECO:0000256" key="16">
    <source>
        <dbReference type="HAMAP-Rule" id="MF_01018"/>
    </source>
</evidence>
<reference evidence="18" key="1">
    <citation type="submission" date="2021-04" db="EMBL/GenBank/DDBJ databases">
        <title>Genome seq and assembly of Bacillus sp.</title>
        <authorList>
            <person name="Chhetri G."/>
        </authorList>
    </citation>
    <scope>NUCLEOTIDE SEQUENCE</scope>
    <source>
        <strain evidence="18">RG28</strain>
    </source>
</reference>
<evidence type="ECO:0000256" key="6">
    <source>
        <dbReference type="ARBA" id="ARBA00011946"/>
    </source>
</evidence>
<sequence length="215" mass="24574">MEWLTVAIAKGRIEKDMNKIFYEIGMGDWIDQGSRKLVFEDHVNLIKYIFVKPVDVVTYVEKGVADLGVVGKDVILEQEGDVYELLDLQFGKCTFAVASFPQNKQFRLKNNIRIATKYPNITKKYFQKEDIEIIPLNGSVELAPIMGLSDVIVDLVETGNTLKANGLVVLEEMMPISAKVICNKVSYRFQYEKIMSYTRKISEGREKYNENLSIN</sequence>
<dbReference type="EMBL" id="JAGIYQ010000006">
    <property type="protein sequence ID" value="MBP0725725.1"/>
    <property type="molecule type" value="Genomic_DNA"/>
</dbReference>
<organism evidence="18 19">
    <name type="scientific">Gottfriedia endophytica</name>
    <dbReference type="NCBI Taxonomy" id="2820819"/>
    <lineage>
        <taxon>Bacteria</taxon>
        <taxon>Bacillati</taxon>
        <taxon>Bacillota</taxon>
        <taxon>Bacilli</taxon>
        <taxon>Bacillales</taxon>
        <taxon>Bacillaceae</taxon>
        <taxon>Gottfriedia</taxon>
    </lineage>
</organism>
<evidence type="ECO:0000256" key="3">
    <source>
        <dbReference type="ARBA" id="ARBA00004667"/>
    </source>
</evidence>
<dbReference type="InterPro" id="IPR013820">
    <property type="entry name" value="ATP_PRibTrfase_cat"/>
</dbReference>
<dbReference type="GO" id="GO:0005737">
    <property type="term" value="C:cytoplasm"/>
    <property type="evidence" value="ECO:0007669"/>
    <property type="project" value="UniProtKB-SubCell"/>
</dbReference>
<evidence type="ECO:0000256" key="2">
    <source>
        <dbReference type="ARBA" id="ARBA00004496"/>
    </source>
</evidence>
<dbReference type="SUPFAM" id="SSF53850">
    <property type="entry name" value="Periplasmic binding protein-like II"/>
    <property type="match status" value="1"/>
</dbReference>
<feature type="domain" description="ATP phosphoribosyltransferase catalytic" evidence="17">
    <location>
        <begin position="52"/>
        <end position="202"/>
    </location>
</feature>
<dbReference type="RefSeq" id="WP_209405580.1">
    <property type="nucleotide sequence ID" value="NZ_JAGIYQ010000006.1"/>
</dbReference>
<dbReference type="Pfam" id="PF01634">
    <property type="entry name" value="HisG"/>
    <property type="match status" value="1"/>
</dbReference>
<dbReference type="Proteomes" id="UP000682134">
    <property type="component" value="Unassembled WGS sequence"/>
</dbReference>
<dbReference type="GO" id="GO:0005524">
    <property type="term" value="F:ATP binding"/>
    <property type="evidence" value="ECO:0007669"/>
    <property type="project" value="UniProtKB-KW"/>
</dbReference>
<proteinExistence type="inferred from homology"/>
<keyword evidence="12 16" id="KW-0547">Nucleotide-binding</keyword>
<evidence type="ECO:0000256" key="12">
    <source>
        <dbReference type="ARBA" id="ARBA00022741"/>
    </source>
</evidence>
<evidence type="ECO:0000256" key="8">
    <source>
        <dbReference type="ARBA" id="ARBA00022490"/>
    </source>
</evidence>
<evidence type="ECO:0000256" key="1">
    <source>
        <dbReference type="ARBA" id="ARBA00000915"/>
    </source>
</evidence>
<dbReference type="PANTHER" id="PTHR21403">
    <property type="entry name" value="ATP PHOSPHORIBOSYLTRANSFERASE ATP-PRTASE"/>
    <property type="match status" value="1"/>
</dbReference>
<dbReference type="PROSITE" id="PS01316">
    <property type="entry name" value="ATP_P_PHORIBOSYLTR"/>
    <property type="match status" value="1"/>
</dbReference>
<evidence type="ECO:0000256" key="5">
    <source>
        <dbReference type="ARBA" id="ARBA00011496"/>
    </source>
</evidence>
<keyword evidence="8 16" id="KW-0963">Cytoplasm</keyword>
<comment type="subcellular location">
    <subcellularLocation>
        <location evidence="2 16">Cytoplasm</location>
    </subcellularLocation>
</comment>
<protein>
    <recommendedName>
        <fullName evidence="7 16">ATP phosphoribosyltransferase</fullName>
        <shortName evidence="16">ATP-PRT</shortName>
        <shortName evidence="16">ATP-PRTase</shortName>
        <ecNumber evidence="6 16">2.4.2.17</ecNumber>
    </recommendedName>
</protein>
<dbReference type="EC" id="2.4.2.17" evidence="6 16"/>
<keyword evidence="19" id="KW-1185">Reference proteome</keyword>
<accession>A0A940NJS6</accession>
<evidence type="ECO:0000313" key="18">
    <source>
        <dbReference type="EMBL" id="MBP0725725.1"/>
    </source>
</evidence>
<comment type="pathway">
    <text evidence="3 16">Amino-acid biosynthesis; L-histidine biosynthesis; L-histidine from 5-phospho-alpha-D-ribose 1-diphosphate: step 1/9.</text>
</comment>
<gene>
    <name evidence="16" type="primary">hisG</name>
    <name evidence="18" type="ORF">J5Y03_11135</name>
</gene>
<comment type="caution">
    <text evidence="18">The sequence shown here is derived from an EMBL/GenBank/DDBJ whole genome shotgun (WGS) entry which is preliminary data.</text>
</comment>
<dbReference type="InterPro" id="IPR018198">
    <property type="entry name" value="ATP_PRibTrfase_CS"/>
</dbReference>
<keyword evidence="14 16" id="KW-0368">Histidine biosynthesis</keyword>
<evidence type="ECO:0000259" key="17">
    <source>
        <dbReference type="Pfam" id="PF01634"/>
    </source>
</evidence>
<name>A0A940NJS6_9BACI</name>
<dbReference type="PANTHER" id="PTHR21403:SF8">
    <property type="entry name" value="ATP PHOSPHORIBOSYLTRANSFERASE"/>
    <property type="match status" value="1"/>
</dbReference>
<evidence type="ECO:0000256" key="7">
    <source>
        <dbReference type="ARBA" id="ARBA00020998"/>
    </source>
</evidence>
<dbReference type="InterPro" id="IPR024893">
    <property type="entry name" value="ATP_PRibTrfase_HisG_short"/>
</dbReference>
<keyword evidence="13 16" id="KW-0067">ATP-binding</keyword>